<keyword evidence="6" id="KW-1185">Reference proteome</keyword>
<proteinExistence type="inferred from homology"/>
<dbReference type="GO" id="GO:0005730">
    <property type="term" value="C:nucleolus"/>
    <property type="evidence" value="ECO:0007669"/>
    <property type="project" value="TreeGrafter"/>
</dbReference>
<dbReference type="AlphaFoldDB" id="A0A3B4Y3Y0"/>
<feature type="region of interest" description="Disordered" evidence="4">
    <location>
        <begin position="1"/>
        <end position="24"/>
    </location>
</feature>
<evidence type="ECO:0000313" key="6">
    <source>
        <dbReference type="Proteomes" id="UP000261360"/>
    </source>
</evidence>
<dbReference type="Proteomes" id="UP000261360">
    <property type="component" value="Unplaced"/>
</dbReference>
<feature type="compositionally biased region" description="Basic residues" evidence="4">
    <location>
        <begin position="1"/>
        <end position="21"/>
    </location>
</feature>
<dbReference type="GO" id="GO:0097484">
    <property type="term" value="P:dendrite extension"/>
    <property type="evidence" value="ECO:0007669"/>
    <property type="project" value="TreeGrafter"/>
</dbReference>
<name>A0A3B4Y3Y0_SERLL</name>
<evidence type="ECO:0000256" key="4">
    <source>
        <dbReference type="SAM" id="MobiDB-lite"/>
    </source>
</evidence>
<accession>A0A3B4Y3Y0</accession>
<protein>
    <recommendedName>
        <fullName evidence="2">Protein LLP homolog</fullName>
    </recommendedName>
    <alternativeName>
        <fullName evidence="3">Protein LAPS18-like</fullName>
    </alternativeName>
</protein>
<sequence>MAKSLRSKWKRKMRAEKRKKNAPKELARLKQALNLDKKGEAAMTDVQEIATVVPADKIKKTDVDMAEAEGDDGKMDMDSKRNKATLLDENGQYPAWMSQRQAKKLKGKRMAKKGGAKSFRALVSAKMLK</sequence>
<reference evidence="5" key="1">
    <citation type="submission" date="2025-08" db="UniProtKB">
        <authorList>
            <consortium name="Ensembl"/>
        </authorList>
    </citation>
    <scope>IDENTIFICATION</scope>
</reference>
<comment type="similarity">
    <text evidence="1">Belongs to the learning-associated protein family.</text>
</comment>
<dbReference type="PANTHER" id="PTHR34253:SF1">
    <property type="entry name" value="PROTEIN LLP HOMOLOG"/>
    <property type="match status" value="1"/>
</dbReference>
<dbReference type="GO" id="GO:0001099">
    <property type="term" value="F:basal RNA polymerase II transcription machinery binding"/>
    <property type="evidence" value="ECO:0007669"/>
    <property type="project" value="TreeGrafter"/>
</dbReference>
<reference evidence="5" key="2">
    <citation type="submission" date="2025-09" db="UniProtKB">
        <authorList>
            <consortium name="Ensembl"/>
        </authorList>
    </citation>
    <scope>IDENTIFICATION</scope>
</reference>
<dbReference type="GO" id="GO:0003723">
    <property type="term" value="F:RNA binding"/>
    <property type="evidence" value="ECO:0007669"/>
    <property type="project" value="TreeGrafter"/>
</dbReference>
<dbReference type="InterPro" id="IPR018784">
    <property type="entry name" value="LLPH-like"/>
</dbReference>
<evidence type="ECO:0000313" key="5">
    <source>
        <dbReference type="Ensembl" id="ENSSLDP00000022696.1"/>
    </source>
</evidence>
<evidence type="ECO:0000256" key="2">
    <source>
        <dbReference type="ARBA" id="ARBA00034141"/>
    </source>
</evidence>
<evidence type="ECO:0000256" key="1">
    <source>
        <dbReference type="ARBA" id="ARBA00034118"/>
    </source>
</evidence>
<dbReference type="PANTHER" id="PTHR34253">
    <property type="entry name" value="PROTEIN LLP HOMOLOG"/>
    <property type="match status" value="1"/>
</dbReference>
<dbReference type="GeneTree" id="ENSGT00940000165344"/>
<dbReference type="Pfam" id="PF10169">
    <property type="entry name" value="LLPH"/>
    <property type="match status" value="1"/>
</dbReference>
<evidence type="ECO:0000256" key="3">
    <source>
        <dbReference type="ARBA" id="ARBA00034144"/>
    </source>
</evidence>
<dbReference type="Ensembl" id="ENSSLDT00000023430.1">
    <property type="protein sequence ID" value="ENSSLDP00000022696.1"/>
    <property type="gene ID" value="ENSSLDG00000017708.1"/>
</dbReference>
<organism evidence="5 6">
    <name type="scientific">Seriola lalandi dorsalis</name>
    <dbReference type="NCBI Taxonomy" id="1841481"/>
    <lineage>
        <taxon>Eukaryota</taxon>
        <taxon>Metazoa</taxon>
        <taxon>Chordata</taxon>
        <taxon>Craniata</taxon>
        <taxon>Vertebrata</taxon>
        <taxon>Euteleostomi</taxon>
        <taxon>Actinopterygii</taxon>
        <taxon>Neopterygii</taxon>
        <taxon>Teleostei</taxon>
        <taxon>Neoteleostei</taxon>
        <taxon>Acanthomorphata</taxon>
        <taxon>Carangaria</taxon>
        <taxon>Carangiformes</taxon>
        <taxon>Carangidae</taxon>
        <taxon>Seriola</taxon>
    </lineage>
</organism>
<dbReference type="STRING" id="1841481.ENSSLDP00000022696"/>